<keyword evidence="2" id="KW-0560">Oxidoreductase</keyword>
<dbReference type="SUPFAM" id="SSF48264">
    <property type="entry name" value="Cytochrome P450"/>
    <property type="match status" value="1"/>
</dbReference>
<dbReference type="InterPro" id="IPR002397">
    <property type="entry name" value="Cyt_P450_B"/>
</dbReference>
<accession>A0ABW7Y0N6</accession>
<keyword evidence="2" id="KW-0349">Heme</keyword>
<dbReference type="CDD" id="cd11029">
    <property type="entry name" value="CYP107-like"/>
    <property type="match status" value="1"/>
</dbReference>
<dbReference type="InterPro" id="IPR017972">
    <property type="entry name" value="Cyt_P450_CS"/>
</dbReference>
<dbReference type="PANTHER" id="PTHR46696:SF1">
    <property type="entry name" value="CYTOCHROME P450 YJIB-RELATED"/>
    <property type="match status" value="1"/>
</dbReference>
<keyword evidence="2" id="KW-0408">Iron</keyword>
<protein>
    <submittedName>
        <fullName evidence="4">Cytochrome P450</fullName>
    </submittedName>
</protein>
<dbReference type="PRINTS" id="PR00359">
    <property type="entry name" value="BP450"/>
</dbReference>
<dbReference type="PROSITE" id="PS00086">
    <property type="entry name" value="CYTOCHROME_P450"/>
    <property type="match status" value="1"/>
</dbReference>
<evidence type="ECO:0000256" key="1">
    <source>
        <dbReference type="ARBA" id="ARBA00010617"/>
    </source>
</evidence>
<evidence type="ECO:0000256" key="2">
    <source>
        <dbReference type="RuleBase" id="RU000461"/>
    </source>
</evidence>
<proteinExistence type="inferred from homology"/>
<dbReference type="InterPro" id="IPR036396">
    <property type="entry name" value="Cyt_P450_sf"/>
</dbReference>
<comment type="similarity">
    <text evidence="1 2">Belongs to the cytochrome P450 family.</text>
</comment>
<keyword evidence="2" id="KW-0503">Monooxygenase</keyword>
<keyword evidence="2" id="KW-0479">Metal-binding</keyword>
<organism evidence="4 5">
    <name type="scientific">Streptomyces cellulosae</name>
    <dbReference type="NCBI Taxonomy" id="1968"/>
    <lineage>
        <taxon>Bacteria</taxon>
        <taxon>Bacillati</taxon>
        <taxon>Actinomycetota</taxon>
        <taxon>Actinomycetes</taxon>
        <taxon>Kitasatosporales</taxon>
        <taxon>Streptomycetaceae</taxon>
        <taxon>Streptomyces</taxon>
    </lineage>
</organism>
<reference evidence="4 5" key="1">
    <citation type="submission" date="2024-10" db="EMBL/GenBank/DDBJ databases">
        <title>The Natural Products Discovery Center: Release of the First 8490 Sequenced Strains for Exploring Actinobacteria Biosynthetic Diversity.</title>
        <authorList>
            <person name="Kalkreuter E."/>
            <person name="Kautsar S.A."/>
            <person name="Yang D."/>
            <person name="Bader C.D."/>
            <person name="Teijaro C.N."/>
            <person name="Fluegel L."/>
            <person name="Davis C.M."/>
            <person name="Simpson J.R."/>
            <person name="Lauterbach L."/>
            <person name="Steele A.D."/>
            <person name="Gui C."/>
            <person name="Meng S."/>
            <person name="Li G."/>
            <person name="Viehrig K."/>
            <person name="Ye F."/>
            <person name="Su P."/>
            <person name="Kiefer A.F."/>
            <person name="Nichols A."/>
            <person name="Cepeda A.J."/>
            <person name="Yan W."/>
            <person name="Fan B."/>
            <person name="Jiang Y."/>
            <person name="Adhikari A."/>
            <person name="Zheng C.-J."/>
            <person name="Schuster L."/>
            <person name="Cowan T.M."/>
            <person name="Smanski M.J."/>
            <person name="Chevrette M.G."/>
            <person name="De Carvalho L.P.S."/>
            <person name="Shen B."/>
        </authorList>
    </citation>
    <scope>NUCLEOTIDE SEQUENCE [LARGE SCALE GENOMIC DNA]</scope>
    <source>
        <strain evidence="4 5">NPDC051599</strain>
    </source>
</reference>
<dbReference type="PANTHER" id="PTHR46696">
    <property type="entry name" value="P450, PUTATIVE (EUROFUNG)-RELATED"/>
    <property type="match status" value="1"/>
</dbReference>
<dbReference type="EMBL" id="JBITDC010000004">
    <property type="protein sequence ID" value="MFI5675497.1"/>
    <property type="molecule type" value="Genomic_DNA"/>
</dbReference>
<comment type="caution">
    <text evidence="4">The sequence shown here is derived from an EMBL/GenBank/DDBJ whole genome shotgun (WGS) entry which is preliminary data.</text>
</comment>
<feature type="region of interest" description="Disordered" evidence="3">
    <location>
        <begin position="63"/>
        <end position="84"/>
    </location>
</feature>
<evidence type="ECO:0000313" key="4">
    <source>
        <dbReference type="EMBL" id="MFI5675497.1"/>
    </source>
</evidence>
<dbReference type="Proteomes" id="UP001612415">
    <property type="component" value="Unassembled WGS sequence"/>
</dbReference>
<keyword evidence="5" id="KW-1185">Reference proteome</keyword>
<dbReference type="InterPro" id="IPR001128">
    <property type="entry name" value="Cyt_P450"/>
</dbReference>
<sequence>MEDLAPDGHDIAADPYPVYAALRAKGAVHRVTVPGSGETWLVVTRDAARAALTDPRLRNDIRHSSSWRSDGGHAVGHNMLQSDPPQHTRLRRLVAGHFTAARIGALRPRIEAVAAGLLDGLPEHGTADLVSGYALPLPVTVICDLLGVPRADRAAFHTWSGELVMPTSPEAASQATVALGTYLAELIDRKRRTPDADLLSGLVAAAPGSRDATPGGTAEDAVLAPEELLGMAFLVLVAGHETTVNLISATVHALLRHPEQLESLRADPGLVGACVEESLRYNSPVHAAAFRFAAESLEVAGTHIAAGDSVMVSLAAASRDPLHFADPDRFDIRRERRGHLGFGHGLHHCLGAPLARAEAAVALGRLLRHRPGFAFATDPATLSWRTSMLLRGLTELPLSFGPPV</sequence>
<gene>
    <name evidence="4" type="ORF">ACIA8P_12610</name>
</gene>
<dbReference type="Gene3D" id="1.10.630.10">
    <property type="entry name" value="Cytochrome P450"/>
    <property type="match status" value="1"/>
</dbReference>
<dbReference type="Pfam" id="PF00067">
    <property type="entry name" value="p450"/>
    <property type="match status" value="1"/>
</dbReference>
<evidence type="ECO:0000313" key="5">
    <source>
        <dbReference type="Proteomes" id="UP001612415"/>
    </source>
</evidence>
<dbReference type="RefSeq" id="WP_398656571.1">
    <property type="nucleotide sequence ID" value="NZ_JBITDC010000004.1"/>
</dbReference>
<name>A0ABW7Y0N6_STRCE</name>
<evidence type="ECO:0000256" key="3">
    <source>
        <dbReference type="SAM" id="MobiDB-lite"/>
    </source>
</evidence>
<dbReference type="PRINTS" id="PR00385">
    <property type="entry name" value="P450"/>
</dbReference>